<gene>
    <name evidence="2" type="ORF">PX52LOC_01151</name>
</gene>
<organism evidence="2 3">
    <name type="scientific">Limnoglobus roseus</name>
    <dbReference type="NCBI Taxonomy" id="2598579"/>
    <lineage>
        <taxon>Bacteria</taxon>
        <taxon>Pseudomonadati</taxon>
        <taxon>Planctomycetota</taxon>
        <taxon>Planctomycetia</taxon>
        <taxon>Gemmatales</taxon>
        <taxon>Gemmataceae</taxon>
        <taxon>Limnoglobus</taxon>
    </lineage>
</organism>
<sequence>MSFDCDAAQSPIAADRFWGKVRRGVGADDCWEWAGATNSKGYGVISVGGRLWLAHRFAYALAVSDPGAAQVLHRCDNRVCVRPDHLAAGTAADNAADMVAKGRQPRGESHGQAKLTAGKVAAIRLRRADGVTWVRIAAEFGVSERQARDVARGRAWKHVPAVTPPC</sequence>
<keyword evidence="2" id="KW-0378">Hydrolase</keyword>
<evidence type="ECO:0000313" key="3">
    <source>
        <dbReference type="Proteomes" id="UP000324974"/>
    </source>
</evidence>
<dbReference type="InterPro" id="IPR044925">
    <property type="entry name" value="His-Me_finger_sf"/>
</dbReference>
<dbReference type="InterPro" id="IPR003615">
    <property type="entry name" value="HNH_nuc"/>
</dbReference>
<dbReference type="Gene3D" id="3.90.75.10">
    <property type="entry name" value="Homing Intron 3 (I-ppo) Encoded Endonuclease, Chain A"/>
    <property type="match status" value="1"/>
</dbReference>
<evidence type="ECO:0000259" key="1">
    <source>
        <dbReference type="Pfam" id="PF13392"/>
    </source>
</evidence>
<dbReference type="GO" id="GO:0004519">
    <property type="term" value="F:endonuclease activity"/>
    <property type="evidence" value="ECO:0007669"/>
    <property type="project" value="UniProtKB-KW"/>
</dbReference>
<dbReference type="EMBL" id="CP042425">
    <property type="protein sequence ID" value="QEL14280.1"/>
    <property type="molecule type" value="Genomic_DNA"/>
</dbReference>
<feature type="domain" description="HNH nuclease" evidence="1">
    <location>
        <begin position="54"/>
        <end position="95"/>
    </location>
</feature>
<dbReference type="Pfam" id="PF13392">
    <property type="entry name" value="HNH_3"/>
    <property type="match status" value="1"/>
</dbReference>
<dbReference type="KEGG" id="lrs:PX52LOC_01151"/>
<keyword evidence="2" id="KW-0255">Endonuclease</keyword>
<dbReference type="InterPro" id="IPR044930">
    <property type="entry name" value="Homing_endonuclease_His-Me"/>
</dbReference>
<accession>A0A5C1A6D8</accession>
<protein>
    <submittedName>
        <fullName evidence="2">HNH endonuclease</fullName>
    </submittedName>
</protein>
<proteinExistence type="predicted"/>
<dbReference type="Proteomes" id="UP000324974">
    <property type="component" value="Chromosome"/>
</dbReference>
<dbReference type="OrthoDB" id="287888at2"/>
<evidence type="ECO:0000313" key="2">
    <source>
        <dbReference type="EMBL" id="QEL14280.1"/>
    </source>
</evidence>
<reference evidence="3" key="1">
    <citation type="submission" date="2019-08" db="EMBL/GenBank/DDBJ databases">
        <title>Limnoglobus roseus gen. nov., sp. nov., a novel freshwater planctomycete with a giant genome from the family Gemmataceae.</title>
        <authorList>
            <person name="Kulichevskaya I.S."/>
            <person name="Naumoff D.G."/>
            <person name="Miroshnikov K."/>
            <person name="Ivanova A."/>
            <person name="Philippov D.A."/>
            <person name="Hakobyan A."/>
            <person name="Rijpstra I.C."/>
            <person name="Sinninghe Damste J.S."/>
            <person name="Liesack W."/>
            <person name="Dedysh S.N."/>
        </authorList>
    </citation>
    <scope>NUCLEOTIDE SEQUENCE [LARGE SCALE GENOMIC DNA]</scope>
    <source>
        <strain evidence="3">PX52</strain>
    </source>
</reference>
<dbReference type="AlphaFoldDB" id="A0A5C1A6D8"/>
<keyword evidence="3" id="KW-1185">Reference proteome</keyword>
<keyword evidence="2" id="KW-0540">Nuclease</keyword>
<dbReference type="SUPFAM" id="SSF54060">
    <property type="entry name" value="His-Me finger endonucleases"/>
    <property type="match status" value="1"/>
</dbReference>
<name>A0A5C1A6D8_9BACT</name>
<dbReference type="RefSeq" id="WP_149109184.1">
    <property type="nucleotide sequence ID" value="NZ_CP042425.1"/>
</dbReference>